<protein>
    <submittedName>
        <fullName evidence="1">Uncharacterized protein</fullName>
    </submittedName>
</protein>
<organism evidence="1 2">
    <name type="scientific">Cyphomyrmex costatus</name>
    <dbReference type="NCBI Taxonomy" id="456900"/>
    <lineage>
        <taxon>Eukaryota</taxon>
        <taxon>Metazoa</taxon>
        <taxon>Ecdysozoa</taxon>
        <taxon>Arthropoda</taxon>
        <taxon>Hexapoda</taxon>
        <taxon>Insecta</taxon>
        <taxon>Pterygota</taxon>
        <taxon>Neoptera</taxon>
        <taxon>Endopterygota</taxon>
        <taxon>Hymenoptera</taxon>
        <taxon>Apocrita</taxon>
        <taxon>Aculeata</taxon>
        <taxon>Formicoidea</taxon>
        <taxon>Formicidae</taxon>
        <taxon>Myrmicinae</taxon>
        <taxon>Cyphomyrmex</taxon>
    </lineage>
</organism>
<evidence type="ECO:0000313" key="2">
    <source>
        <dbReference type="Proteomes" id="UP000078542"/>
    </source>
</evidence>
<reference evidence="1 2" key="1">
    <citation type="submission" date="2016-03" db="EMBL/GenBank/DDBJ databases">
        <title>Cyphomyrmex costatus WGS genome.</title>
        <authorList>
            <person name="Nygaard S."/>
            <person name="Hu H."/>
            <person name="Boomsma J."/>
            <person name="Zhang G."/>
        </authorList>
    </citation>
    <scope>NUCLEOTIDE SEQUENCE [LARGE SCALE GENOMIC DNA]</scope>
    <source>
        <strain evidence="1">MS0001</strain>
        <tissue evidence="1">Whole body</tissue>
    </source>
</reference>
<evidence type="ECO:0000313" key="1">
    <source>
        <dbReference type="EMBL" id="KYN08813.1"/>
    </source>
</evidence>
<proteinExistence type="predicted"/>
<name>A0A195D7H4_9HYME</name>
<gene>
    <name evidence="1" type="ORF">ALC62_00269</name>
</gene>
<dbReference type="AlphaFoldDB" id="A0A195D7H4"/>
<sequence length="304" mass="35081">MTRLHADCRSGRFNGVIWLVSRSDKSTKLFRAENAVWYIENPINPEHLSTPWNRSNGPRRCTWRPRSRPKGRRKVYGLVNKGTVKPICLYGSSLFSTNERLRMHQVRRGCVCMRRGSFWVRSVILVQTITDKARLIYPSGCGKFRDDSYEEACKSRDILGNGWIPPNSLNHILRKLSYRSTLRWSFDHRLRVFASTPITVLKRVFRPKAVINNSDRLLFADWVIPFRSDGLIILHPDAHDDFTLLMFYRREDEIASTCGDAVAGSRARGMKHRVASWDRASSACLVFCRAVPCCAVHARLFHAR</sequence>
<dbReference type="Proteomes" id="UP000078542">
    <property type="component" value="Unassembled WGS sequence"/>
</dbReference>
<accession>A0A195D7H4</accession>
<dbReference type="EMBL" id="KQ976749">
    <property type="protein sequence ID" value="KYN08813.1"/>
    <property type="molecule type" value="Genomic_DNA"/>
</dbReference>
<keyword evidence="2" id="KW-1185">Reference proteome</keyword>